<proteinExistence type="predicted"/>
<protein>
    <submittedName>
        <fullName evidence="2">Uncharacterized protein</fullName>
    </submittedName>
</protein>
<feature type="region of interest" description="Disordered" evidence="1">
    <location>
        <begin position="1"/>
        <end position="77"/>
    </location>
</feature>
<feature type="compositionally biased region" description="Basic and acidic residues" evidence="1">
    <location>
        <begin position="1"/>
        <end position="16"/>
    </location>
</feature>
<evidence type="ECO:0000256" key="1">
    <source>
        <dbReference type="SAM" id="MobiDB-lite"/>
    </source>
</evidence>
<accession>A0A1N6WFL8</accession>
<gene>
    <name evidence="2" type="ORF">SAMN05421545_1514</name>
</gene>
<dbReference type="EMBL" id="FTNM01000002">
    <property type="protein sequence ID" value="SIQ88949.1"/>
    <property type="molecule type" value="Genomic_DNA"/>
</dbReference>
<reference evidence="3" key="1">
    <citation type="submission" date="2017-01" db="EMBL/GenBank/DDBJ databases">
        <authorList>
            <person name="Varghese N."/>
            <person name="Submissions S."/>
        </authorList>
    </citation>
    <scope>NUCLEOTIDE SEQUENCE [LARGE SCALE GENOMIC DNA]</scope>
    <source>
        <strain evidence="3">DM9</strain>
    </source>
</reference>
<dbReference type="AlphaFoldDB" id="A0A1N6WFL8"/>
<dbReference type="Proteomes" id="UP000185924">
    <property type="component" value="Unassembled WGS sequence"/>
</dbReference>
<dbReference type="OrthoDB" id="853602at2"/>
<evidence type="ECO:0000313" key="2">
    <source>
        <dbReference type="EMBL" id="SIQ88949.1"/>
    </source>
</evidence>
<organism evidence="2 3">
    <name type="scientific">Pontibacter lucknowensis</name>
    <dbReference type="NCBI Taxonomy" id="1077936"/>
    <lineage>
        <taxon>Bacteria</taxon>
        <taxon>Pseudomonadati</taxon>
        <taxon>Bacteroidota</taxon>
        <taxon>Cytophagia</taxon>
        <taxon>Cytophagales</taxon>
        <taxon>Hymenobacteraceae</taxon>
        <taxon>Pontibacter</taxon>
    </lineage>
</organism>
<name>A0A1N6WFL8_9BACT</name>
<sequence length="77" mass="8182">MNADKNKDQNKSKINEGNKVPNIHPTARKNPSEQIPRSEENEQAGRAMGNEPRTGGRQGGKSVEDGGQDVGSSAGSH</sequence>
<dbReference type="RefSeq" id="WP_076421659.1">
    <property type="nucleotide sequence ID" value="NZ_FTNM01000002.1"/>
</dbReference>
<dbReference type="STRING" id="1077936.SAMN05421545_1514"/>
<evidence type="ECO:0000313" key="3">
    <source>
        <dbReference type="Proteomes" id="UP000185924"/>
    </source>
</evidence>
<keyword evidence="3" id="KW-1185">Reference proteome</keyword>